<dbReference type="RefSeq" id="WP_101071762.1">
    <property type="nucleotide sequence ID" value="NZ_PISP01000001.1"/>
</dbReference>
<dbReference type="EMBL" id="PISP01000001">
    <property type="protein sequence ID" value="PKD44472.1"/>
    <property type="molecule type" value="Genomic_DNA"/>
</dbReference>
<gene>
    <name evidence="1" type="ORF">CWD77_03115</name>
</gene>
<protein>
    <submittedName>
        <fullName evidence="1">DUF4856 domain-containing protein</fullName>
    </submittedName>
</protein>
<dbReference type="PROSITE" id="PS51257">
    <property type="entry name" value="PROKAR_LIPOPROTEIN"/>
    <property type="match status" value="1"/>
</dbReference>
<name>A0A2N0VJV6_9BACT</name>
<dbReference type="AlphaFoldDB" id="A0A2N0VJV6"/>
<dbReference type="InterPro" id="IPR032331">
    <property type="entry name" value="DUF4856"/>
</dbReference>
<comment type="caution">
    <text evidence="1">The sequence shown here is derived from an EMBL/GenBank/DDBJ whole genome shotgun (WGS) entry which is preliminary data.</text>
</comment>
<evidence type="ECO:0000313" key="1">
    <source>
        <dbReference type="EMBL" id="PKD44472.1"/>
    </source>
</evidence>
<reference evidence="1 2" key="1">
    <citation type="submission" date="2017-11" db="EMBL/GenBank/DDBJ databases">
        <title>Rhodohalobacter 15182 sp. nov., isolated from a salt lake.</title>
        <authorList>
            <person name="Han S."/>
        </authorList>
    </citation>
    <scope>NUCLEOTIDE SEQUENCE [LARGE SCALE GENOMIC DNA]</scope>
    <source>
        <strain evidence="1 2">15182</strain>
    </source>
</reference>
<sequence>MNILKLFIPALIIMTIISCDISDSDSDTDIETPSSYEFTRNGESTVSFSGQTTRIRMAMELNDAMMDFDNSTEELLLQMYRNQTADGGDANPFSESGLNESTKSVKGKVAASADYFASNTAASAQIKSDFEEWISGQVNEVFPNENELAEAGVPGQLADGSTARYVNAKGLEYDQMVAKSLNGALMADQMLNNYLSVSVLDAGTNREDNDNDVLEEGTNYTTMEHKWDEAYGYLFGNAANPANPLPNLGEADDFLNKYLGRVLGDPDFEEIPQEIFDAFALGRAAIVAGDYDLRDQQAQIIRQKISEVIAIRAVYYLQSGKNALDQQTPDYGGAFHDLSEGFGFIYSLQFTRVPNTDQPYLTKSEVDGFIAQLTEGNGLWDVSFETLDQISNEIASKFDFTIEEASS</sequence>
<dbReference type="Proteomes" id="UP000233398">
    <property type="component" value="Unassembled WGS sequence"/>
</dbReference>
<accession>A0A2N0VJV6</accession>
<dbReference type="OrthoDB" id="5498726at2"/>
<organism evidence="1 2">
    <name type="scientific">Rhodohalobacter barkolensis</name>
    <dbReference type="NCBI Taxonomy" id="2053187"/>
    <lineage>
        <taxon>Bacteria</taxon>
        <taxon>Pseudomonadati</taxon>
        <taxon>Balneolota</taxon>
        <taxon>Balneolia</taxon>
        <taxon>Balneolales</taxon>
        <taxon>Balneolaceae</taxon>
        <taxon>Rhodohalobacter</taxon>
    </lineage>
</organism>
<proteinExistence type="predicted"/>
<keyword evidence="2" id="KW-1185">Reference proteome</keyword>
<dbReference type="Pfam" id="PF16148">
    <property type="entry name" value="DUF4856"/>
    <property type="match status" value="1"/>
</dbReference>
<evidence type="ECO:0000313" key="2">
    <source>
        <dbReference type="Proteomes" id="UP000233398"/>
    </source>
</evidence>